<dbReference type="HOGENOM" id="CLU_082700_0_0_5"/>
<dbReference type="Proteomes" id="UP000009319">
    <property type="component" value="Unassembled WGS sequence"/>
</dbReference>
<gene>
    <name evidence="1" type="ORF">BN77_1019</name>
</gene>
<dbReference type="InterPro" id="IPR024524">
    <property type="entry name" value="DUF3800"/>
</dbReference>
<evidence type="ECO:0000313" key="2">
    <source>
        <dbReference type="Proteomes" id="UP000009319"/>
    </source>
</evidence>
<dbReference type="AlphaFoldDB" id="K0Q4T2"/>
<dbReference type="Pfam" id="PF12686">
    <property type="entry name" value="DUF3800"/>
    <property type="match status" value="1"/>
</dbReference>
<keyword evidence="2" id="KW-1185">Reference proteome</keyword>
<name>K0Q4T2_9HYPH</name>
<organism evidence="1 2">
    <name type="scientific">Rhizobium mesoamericanum STM3625</name>
    <dbReference type="NCBI Taxonomy" id="1211777"/>
    <lineage>
        <taxon>Bacteria</taxon>
        <taxon>Pseudomonadati</taxon>
        <taxon>Pseudomonadota</taxon>
        <taxon>Alphaproteobacteria</taxon>
        <taxon>Hyphomicrobiales</taxon>
        <taxon>Rhizobiaceae</taxon>
        <taxon>Rhizobium/Agrobacterium group</taxon>
        <taxon>Rhizobium</taxon>
    </lineage>
</organism>
<evidence type="ECO:0008006" key="3">
    <source>
        <dbReference type="Google" id="ProtNLM"/>
    </source>
</evidence>
<proteinExistence type="predicted"/>
<dbReference type="EMBL" id="CANI01000034">
    <property type="protein sequence ID" value="CCM78044.1"/>
    <property type="molecule type" value="Genomic_DNA"/>
</dbReference>
<dbReference type="eggNOG" id="ENOG50306EA">
    <property type="taxonomic scope" value="Bacteria"/>
</dbReference>
<evidence type="ECO:0000313" key="1">
    <source>
        <dbReference type="EMBL" id="CCM78044.1"/>
    </source>
</evidence>
<accession>K0Q4T2</accession>
<sequence>MWEGAPVNRNAVPAPDYEFIAYIDESGDPSLKRVRPIDDTGGTEWFTIAAVLVRREFDAELPKWVAAINQAIGSTNSQIIHFTHLSPQHRLRAAELMAELPLRLFVVASNKKNMRRHRNERAEKANSKQWFYNWMARILVERITDFCLRYSHRKNLGRRHVKFVFSQTGGHSYSQTAAYHELLRYQSRGKKIMLDRWAPKWEVMHWSLVEHYPHFKRAGLQLADVVASAFYHAVDNLDTGPCNISYARALHPRVAFTSAGEWRDYGVVLQPTPDWSADITEDQKEIFRFYGYDFMRWW</sequence>
<reference evidence="1 2" key="1">
    <citation type="journal article" date="2013" name="Genome Announc.">
        <title>Draft Genome Sequence of Rhizobium mesoamericanum STM3625, a Nitrogen-Fixing Symbiont of Mimosa pudica Isolated in French Guiana (South America).</title>
        <authorList>
            <person name="Moulin L."/>
            <person name="Mornico D."/>
            <person name="Melkonian R."/>
            <person name="Klonowska A."/>
        </authorList>
    </citation>
    <scope>NUCLEOTIDE SEQUENCE [LARGE SCALE GENOMIC DNA]</scope>
    <source>
        <strain evidence="1 2">STM3625</strain>
    </source>
</reference>
<comment type="caution">
    <text evidence="1">The sequence shown here is derived from an EMBL/GenBank/DDBJ whole genome shotgun (WGS) entry which is preliminary data.</text>
</comment>
<protein>
    <recommendedName>
        <fullName evidence="3">DUF3800 domain-containing protein</fullName>
    </recommendedName>
</protein>